<dbReference type="OrthoDB" id="7068128at2"/>
<protein>
    <submittedName>
        <fullName evidence="1">Uncharacterized protein</fullName>
    </submittedName>
</protein>
<dbReference type="AlphaFoldDB" id="A0A562BWM0"/>
<dbReference type="EMBL" id="VLJN01000001">
    <property type="protein sequence ID" value="TWG89210.1"/>
    <property type="molecule type" value="Genomic_DNA"/>
</dbReference>
<reference evidence="1 2" key="1">
    <citation type="submission" date="2019-07" db="EMBL/GenBank/DDBJ databases">
        <title>Genome sequencing of lignin-degrading bacterial isolates.</title>
        <authorList>
            <person name="Gladden J."/>
        </authorList>
    </citation>
    <scope>NUCLEOTIDE SEQUENCE [LARGE SCALE GENOMIC DNA]</scope>
    <source>
        <strain evidence="1 2">J11</strain>
    </source>
</reference>
<name>A0A562BWM0_9BURK</name>
<organism evidence="1 2">
    <name type="scientific">Cupriavidus gilardii J11</name>
    <dbReference type="NCBI Taxonomy" id="936133"/>
    <lineage>
        <taxon>Bacteria</taxon>
        <taxon>Pseudomonadati</taxon>
        <taxon>Pseudomonadota</taxon>
        <taxon>Betaproteobacteria</taxon>
        <taxon>Burkholderiales</taxon>
        <taxon>Burkholderiaceae</taxon>
        <taxon>Cupriavidus</taxon>
    </lineage>
</organism>
<accession>A0A562BWM0</accession>
<gene>
    <name evidence="1" type="ORF">L602_000100001000</name>
</gene>
<comment type="caution">
    <text evidence="1">The sequence shown here is derived from an EMBL/GenBank/DDBJ whole genome shotgun (WGS) entry which is preliminary data.</text>
</comment>
<dbReference type="Proteomes" id="UP000318141">
    <property type="component" value="Unassembled WGS sequence"/>
</dbReference>
<keyword evidence="2" id="KW-1185">Reference proteome</keyword>
<proteinExistence type="predicted"/>
<sequence>MAALLLTSANLQAVKAAVQRAWSDVKSSHITEALAAAYGYRTHAALLADFNRSAYPPLVHANPSAFSERLSDFGYPDQGSGPLAQALDEGIPDAIWMVCNSGDIDAANRWYDQCRRRNIPRVLIQTRQKYCLLEWDSITMDDSALHPKIPSPDTRDMFRHFQEKMRHGAGEGNPEFYGKGFVGSIDGLLLSPARELADDFFGMLYGPLRSTNL</sequence>
<evidence type="ECO:0000313" key="1">
    <source>
        <dbReference type="EMBL" id="TWG89210.1"/>
    </source>
</evidence>
<evidence type="ECO:0000313" key="2">
    <source>
        <dbReference type="Proteomes" id="UP000318141"/>
    </source>
</evidence>